<reference evidence="1" key="1">
    <citation type="submission" date="2020-11" db="EMBL/GenBank/DDBJ databases">
        <authorList>
            <person name="Tran Van P."/>
        </authorList>
    </citation>
    <scope>NUCLEOTIDE SEQUENCE</scope>
</reference>
<accession>A0A7R9BKE4</accession>
<name>A0A7R9BKE4_9CRUS</name>
<proteinExistence type="predicted"/>
<dbReference type="EMBL" id="OA882793">
    <property type="protein sequence ID" value="CAD7276957.1"/>
    <property type="molecule type" value="Genomic_DNA"/>
</dbReference>
<sequence length="227" mass="25770">MGQLTKAERVSLTRDDEDGCDLFLGLVYGFQPPSPGAMGYDRGTRPTTRPYFSESLPPALLHDRGGIFIRSDEGRLLVLTRQRSEHRRRFSERNEGQLLVLTRQGSEHRRRFSERSDFFFDCKSRGISKVSIEQLTSDVCDMTHHAMLAVGGGLVYRVEKEGLKPGHCWPHTFVGKFSNLLLQTRVLTSLENFSARKFSKTCPQDLGSSDIVWTTRKPYRSLAVRAS</sequence>
<evidence type="ECO:0000313" key="2">
    <source>
        <dbReference type="Proteomes" id="UP000678499"/>
    </source>
</evidence>
<protein>
    <submittedName>
        <fullName evidence="1">Uncharacterized protein</fullName>
    </submittedName>
</protein>
<dbReference type="EMBL" id="CAJPEX010000756">
    <property type="protein sequence ID" value="CAG0917109.1"/>
    <property type="molecule type" value="Genomic_DNA"/>
</dbReference>
<organism evidence="1">
    <name type="scientific">Notodromas monacha</name>
    <dbReference type="NCBI Taxonomy" id="399045"/>
    <lineage>
        <taxon>Eukaryota</taxon>
        <taxon>Metazoa</taxon>
        <taxon>Ecdysozoa</taxon>
        <taxon>Arthropoda</taxon>
        <taxon>Crustacea</taxon>
        <taxon>Oligostraca</taxon>
        <taxon>Ostracoda</taxon>
        <taxon>Podocopa</taxon>
        <taxon>Podocopida</taxon>
        <taxon>Cypridocopina</taxon>
        <taxon>Cypridoidea</taxon>
        <taxon>Cyprididae</taxon>
        <taxon>Notodromas</taxon>
    </lineage>
</organism>
<keyword evidence="2" id="KW-1185">Reference proteome</keyword>
<dbReference type="Proteomes" id="UP000678499">
    <property type="component" value="Unassembled WGS sequence"/>
</dbReference>
<gene>
    <name evidence="1" type="ORF">NMOB1V02_LOCUS4700</name>
</gene>
<dbReference type="AlphaFoldDB" id="A0A7R9BKE4"/>
<evidence type="ECO:0000313" key="1">
    <source>
        <dbReference type="EMBL" id="CAD7276957.1"/>
    </source>
</evidence>